<evidence type="ECO:0000313" key="1">
    <source>
        <dbReference type="EMBL" id="GEU72474.1"/>
    </source>
</evidence>
<sequence>MTTGTLGYAKYAGNTWNAVNGVNKGGARNVGNNGKGILKNQDVYDLIIDAAKGEEEDQELKAPGIFIAMLSETF</sequence>
<dbReference type="EMBL" id="BKCJ010006500">
    <property type="protein sequence ID" value="GEU72474.1"/>
    <property type="molecule type" value="Genomic_DNA"/>
</dbReference>
<comment type="caution">
    <text evidence="1">The sequence shown here is derived from an EMBL/GenBank/DDBJ whole genome shotgun (WGS) entry which is preliminary data.</text>
</comment>
<reference evidence="1" key="1">
    <citation type="journal article" date="2019" name="Sci. Rep.">
        <title>Draft genome of Tanacetum cinerariifolium, the natural source of mosquito coil.</title>
        <authorList>
            <person name="Yamashiro T."/>
            <person name="Shiraishi A."/>
            <person name="Satake H."/>
            <person name="Nakayama K."/>
        </authorList>
    </citation>
    <scope>NUCLEOTIDE SEQUENCE</scope>
</reference>
<dbReference type="AlphaFoldDB" id="A0A6L2MJ05"/>
<gene>
    <name evidence="1" type="ORF">Tci_044452</name>
</gene>
<accession>A0A6L2MJ05</accession>
<name>A0A6L2MJ05_TANCI</name>
<proteinExistence type="predicted"/>
<protein>
    <submittedName>
        <fullName evidence="1">Uncharacterized protein</fullName>
    </submittedName>
</protein>
<organism evidence="1">
    <name type="scientific">Tanacetum cinerariifolium</name>
    <name type="common">Dalmatian daisy</name>
    <name type="synonym">Chrysanthemum cinerariifolium</name>
    <dbReference type="NCBI Taxonomy" id="118510"/>
    <lineage>
        <taxon>Eukaryota</taxon>
        <taxon>Viridiplantae</taxon>
        <taxon>Streptophyta</taxon>
        <taxon>Embryophyta</taxon>
        <taxon>Tracheophyta</taxon>
        <taxon>Spermatophyta</taxon>
        <taxon>Magnoliopsida</taxon>
        <taxon>eudicotyledons</taxon>
        <taxon>Gunneridae</taxon>
        <taxon>Pentapetalae</taxon>
        <taxon>asterids</taxon>
        <taxon>campanulids</taxon>
        <taxon>Asterales</taxon>
        <taxon>Asteraceae</taxon>
        <taxon>Asteroideae</taxon>
        <taxon>Anthemideae</taxon>
        <taxon>Anthemidinae</taxon>
        <taxon>Tanacetum</taxon>
    </lineage>
</organism>